<evidence type="ECO:0000259" key="2">
    <source>
        <dbReference type="Pfam" id="PF20700"/>
    </source>
</evidence>
<gene>
    <name evidence="3" type="ORF">PSYICH_LOCUS8062</name>
</gene>
<feature type="region of interest" description="Disordered" evidence="1">
    <location>
        <begin position="1"/>
        <end position="38"/>
    </location>
</feature>
<accession>A0A9P0G9N1</accession>
<proteinExistence type="predicted"/>
<dbReference type="AlphaFoldDB" id="A0A9P0G9N1"/>
<reference evidence="3" key="1">
    <citation type="submission" date="2022-01" db="EMBL/GenBank/DDBJ databases">
        <authorList>
            <person name="King R."/>
        </authorList>
    </citation>
    <scope>NUCLEOTIDE SEQUENCE</scope>
</reference>
<protein>
    <recommendedName>
        <fullName evidence="2">Mutator-like transposase domain-containing protein</fullName>
    </recommendedName>
</protein>
<evidence type="ECO:0000313" key="4">
    <source>
        <dbReference type="Proteomes" id="UP001153636"/>
    </source>
</evidence>
<evidence type="ECO:0000313" key="3">
    <source>
        <dbReference type="EMBL" id="CAH1107404.1"/>
    </source>
</evidence>
<feature type="compositionally biased region" description="Polar residues" evidence="1">
    <location>
        <begin position="26"/>
        <end position="38"/>
    </location>
</feature>
<dbReference type="Pfam" id="PF20700">
    <property type="entry name" value="Mutator"/>
    <property type="match status" value="1"/>
</dbReference>
<organism evidence="3 4">
    <name type="scientific">Psylliodes chrysocephalus</name>
    <dbReference type="NCBI Taxonomy" id="3402493"/>
    <lineage>
        <taxon>Eukaryota</taxon>
        <taxon>Metazoa</taxon>
        <taxon>Ecdysozoa</taxon>
        <taxon>Arthropoda</taxon>
        <taxon>Hexapoda</taxon>
        <taxon>Insecta</taxon>
        <taxon>Pterygota</taxon>
        <taxon>Neoptera</taxon>
        <taxon>Endopterygota</taxon>
        <taxon>Coleoptera</taxon>
        <taxon>Polyphaga</taxon>
        <taxon>Cucujiformia</taxon>
        <taxon>Chrysomeloidea</taxon>
        <taxon>Chrysomelidae</taxon>
        <taxon>Galerucinae</taxon>
        <taxon>Alticini</taxon>
        <taxon>Psylliodes</taxon>
    </lineage>
</organism>
<name>A0A9P0G9N1_9CUCU</name>
<sequence length="518" mass="58864">MHRKVTRAMLAQGAHRKDRPKKRKQSYNPKNPEMNNSFTSASAKKLKGDDKQHVPEEATLQYSIIDFALVFSTLSCFVRCSNIIKSAGENKLCNGKVDFKQCSKYGLEFKIMVECERCEPKYILSCQQIGKMYELNRRFIFVMRILGLGLAGCKKFCGLMDISSSFINHSTYDFYINKIHECIVAITETLLSSAAKEEKQLTSFENNLEDTTDVTVSGDGTWKKRGFASLYGVSSLIGYYSGKVLDIVVKCSYCKLCESWKKKLATAEFEEWKEEHIQNDECTANHTGASGNMEVSSIIEMFKRSIVKYGLRFFNYIGDGDSKTYSGILKAKPYGEDFVVNKKECVGHVQKRMGTRLRDLVKKTVEDKIVKGKKTQKKNSFWQRRNCDLVKKMKDAIWATYYHYSSTDKKPQHQNCPEGPDSWCTWQRASATNTLSSFKHDYTPLPNDVLTAMKPIYEDLSKDELLERCVGGFTQNNNESFNQLIWKITPKILPAGSKIVQIAASIAACTFNEGISAL</sequence>
<evidence type="ECO:0000256" key="1">
    <source>
        <dbReference type="SAM" id="MobiDB-lite"/>
    </source>
</evidence>
<feature type="domain" description="Mutator-like transposase" evidence="2">
    <location>
        <begin position="92"/>
        <end position="424"/>
    </location>
</feature>
<dbReference type="OrthoDB" id="10069847at2759"/>
<keyword evidence="4" id="KW-1185">Reference proteome</keyword>
<dbReference type="InterPro" id="IPR049012">
    <property type="entry name" value="Mutator_transp_dom"/>
</dbReference>
<dbReference type="EMBL" id="OV651833">
    <property type="protein sequence ID" value="CAH1107404.1"/>
    <property type="molecule type" value="Genomic_DNA"/>
</dbReference>
<feature type="compositionally biased region" description="Basic residues" evidence="1">
    <location>
        <begin position="14"/>
        <end position="25"/>
    </location>
</feature>
<dbReference type="Proteomes" id="UP001153636">
    <property type="component" value="Chromosome 21"/>
</dbReference>